<accession>A0A5B7HC44</accession>
<dbReference type="EMBL" id="VSRR010030099">
    <property type="protein sequence ID" value="MPC69840.1"/>
    <property type="molecule type" value="Genomic_DNA"/>
</dbReference>
<evidence type="ECO:0000313" key="2">
    <source>
        <dbReference type="Proteomes" id="UP000324222"/>
    </source>
</evidence>
<sequence>MGRRVGGVEGGVVGARGVQWVVRAGDAAPLTRDATQPGSIYSASLLQDSSRRHSCGYVHLTVVACMGSEGSLWSVHRNIREQTHERPSTQG</sequence>
<gene>
    <name evidence="1" type="ORF">E2C01_064071</name>
</gene>
<proteinExistence type="predicted"/>
<reference evidence="1 2" key="1">
    <citation type="submission" date="2019-05" db="EMBL/GenBank/DDBJ databases">
        <title>Another draft genome of Portunus trituberculatus and its Hox gene families provides insights of decapod evolution.</title>
        <authorList>
            <person name="Jeong J.-H."/>
            <person name="Song I."/>
            <person name="Kim S."/>
            <person name="Choi T."/>
            <person name="Kim D."/>
            <person name="Ryu S."/>
            <person name="Kim W."/>
        </authorList>
    </citation>
    <scope>NUCLEOTIDE SEQUENCE [LARGE SCALE GENOMIC DNA]</scope>
    <source>
        <tissue evidence="1">Muscle</tissue>
    </source>
</reference>
<name>A0A5B7HC44_PORTR</name>
<dbReference type="AlphaFoldDB" id="A0A5B7HC44"/>
<protein>
    <submittedName>
        <fullName evidence="1">Uncharacterized protein</fullName>
    </submittedName>
</protein>
<organism evidence="1 2">
    <name type="scientific">Portunus trituberculatus</name>
    <name type="common">Swimming crab</name>
    <name type="synonym">Neptunus trituberculatus</name>
    <dbReference type="NCBI Taxonomy" id="210409"/>
    <lineage>
        <taxon>Eukaryota</taxon>
        <taxon>Metazoa</taxon>
        <taxon>Ecdysozoa</taxon>
        <taxon>Arthropoda</taxon>
        <taxon>Crustacea</taxon>
        <taxon>Multicrustacea</taxon>
        <taxon>Malacostraca</taxon>
        <taxon>Eumalacostraca</taxon>
        <taxon>Eucarida</taxon>
        <taxon>Decapoda</taxon>
        <taxon>Pleocyemata</taxon>
        <taxon>Brachyura</taxon>
        <taxon>Eubrachyura</taxon>
        <taxon>Portunoidea</taxon>
        <taxon>Portunidae</taxon>
        <taxon>Portuninae</taxon>
        <taxon>Portunus</taxon>
    </lineage>
</organism>
<keyword evidence="2" id="KW-1185">Reference proteome</keyword>
<evidence type="ECO:0000313" key="1">
    <source>
        <dbReference type="EMBL" id="MPC69840.1"/>
    </source>
</evidence>
<dbReference type="Proteomes" id="UP000324222">
    <property type="component" value="Unassembled WGS sequence"/>
</dbReference>
<comment type="caution">
    <text evidence="1">The sequence shown here is derived from an EMBL/GenBank/DDBJ whole genome shotgun (WGS) entry which is preliminary data.</text>
</comment>